<name>A0ABP4GRF5_9ACTN</name>
<sequence length="145" mass="15754">MAAHPGPPTPSRIPEGSSTAMTTATALIARAEATLDRYQHAPGPEDADAVRALHRDLLALLPTTRVLLAERDDFARRREDARRDPLIGLPTRAAFTTAAEQLLTTAAAPTMLMLTESRQAASGPHPRRGFRHRGPAQAHEALRYH</sequence>
<evidence type="ECO:0000313" key="3">
    <source>
        <dbReference type="Proteomes" id="UP001500037"/>
    </source>
</evidence>
<protein>
    <submittedName>
        <fullName evidence="2">Uncharacterized protein</fullName>
    </submittedName>
</protein>
<dbReference type="EMBL" id="BAAALF010000034">
    <property type="protein sequence ID" value="GAA1233827.1"/>
    <property type="molecule type" value="Genomic_DNA"/>
</dbReference>
<evidence type="ECO:0000313" key="2">
    <source>
        <dbReference type="EMBL" id="GAA1233827.1"/>
    </source>
</evidence>
<feature type="compositionally biased region" description="Basic residues" evidence="1">
    <location>
        <begin position="125"/>
        <end position="134"/>
    </location>
</feature>
<feature type="region of interest" description="Disordered" evidence="1">
    <location>
        <begin position="118"/>
        <end position="145"/>
    </location>
</feature>
<feature type="compositionally biased region" description="Pro residues" evidence="1">
    <location>
        <begin position="1"/>
        <end position="11"/>
    </location>
</feature>
<reference evidence="3" key="1">
    <citation type="journal article" date="2019" name="Int. J. Syst. Evol. Microbiol.">
        <title>The Global Catalogue of Microorganisms (GCM) 10K type strain sequencing project: providing services to taxonomists for standard genome sequencing and annotation.</title>
        <authorList>
            <consortium name="The Broad Institute Genomics Platform"/>
            <consortium name="The Broad Institute Genome Sequencing Center for Infectious Disease"/>
            <person name="Wu L."/>
            <person name="Ma J."/>
        </authorList>
    </citation>
    <scope>NUCLEOTIDE SEQUENCE [LARGE SCALE GENOMIC DNA]</scope>
    <source>
        <strain evidence="3">JCM 13004</strain>
    </source>
</reference>
<proteinExistence type="predicted"/>
<evidence type="ECO:0000256" key="1">
    <source>
        <dbReference type="SAM" id="MobiDB-lite"/>
    </source>
</evidence>
<gene>
    <name evidence="2" type="ORF">GCM10009665_25120</name>
</gene>
<keyword evidence="3" id="KW-1185">Reference proteome</keyword>
<accession>A0ABP4GRF5</accession>
<comment type="caution">
    <text evidence="2">The sequence shown here is derived from an EMBL/GenBank/DDBJ whole genome shotgun (WGS) entry which is preliminary data.</text>
</comment>
<organism evidence="2 3">
    <name type="scientific">Kitasatospora nipponensis</name>
    <dbReference type="NCBI Taxonomy" id="258049"/>
    <lineage>
        <taxon>Bacteria</taxon>
        <taxon>Bacillati</taxon>
        <taxon>Actinomycetota</taxon>
        <taxon>Actinomycetes</taxon>
        <taxon>Kitasatosporales</taxon>
        <taxon>Streptomycetaceae</taxon>
        <taxon>Kitasatospora</taxon>
    </lineage>
</organism>
<feature type="region of interest" description="Disordered" evidence="1">
    <location>
        <begin position="1"/>
        <end position="20"/>
    </location>
</feature>
<dbReference type="Proteomes" id="UP001500037">
    <property type="component" value="Unassembled WGS sequence"/>
</dbReference>